<reference evidence="4" key="1">
    <citation type="journal article" date="2020" name="J. Eukaryot. Microbiol.">
        <title>De novo Sequencing, Assembly and Annotation of the Transcriptome for the Free-Living Testate Amoeba Arcella intermedia.</title>
        <authorList>
            <person name="Ribeiro G.M."/>
            <person name="Porfirio-Sousa A.L."/>
            <person name="Maurer-Alcala X.X."/>
            <person name="Katz L.A."/>
            <person name="Lahr D.J.G."/>
        </authorList>
    </citation>
    <scope>NUCLEOTIDE SEQUENCE</scope>
</reference>
<dbReference type="GO" id="GO:0007264">
    <property type="term" value="P:small GTPase-mediated signal transduction"/>
    <property type="evidence" value="ECO:0007669"/>
    <property type="project" value="InterPro"/>
</dbReference>
<dbReference type="InterPro" id="IPR003578">
    <property type="entry name" value="Small_GTPase_Rho"/>
</dbReference>
<evidence type="ECO:0000256" key="3">
    <source>
        <dbReference type="ARBA" id="ARBA00023134"/>
    </source>
</evidence>
<organism evidence="4">
    <name type="scientific">Arcella intermedia</name>
    <dbReference type="NCBI Taxonomy" id="1963864"/>
    <lineage>
        <taxon>Eukaryota</taxon>
        <taxon>Amoebozoa</taxon>
        <taxon>Tubulinea</taxon>
        <taxon>Elardia</taxon>
        <taxon>Arcellinida</taxon>
        <taxon>Sphaerothecina</taxon>
        <taxon>Arcellidae</taxon>
        <taxon>Arcella</taxon>
    </lineage>
</organism>
<dbReference type="InterPro" id="IPR001806">
    <property type="entry name" value="Small_GTPase"/>
</dbReference>
<dbReference type="AlphaFoldDB" id="A0A6B2LGJ1"/>
<keyword evidence="3" id="KW-0342">GTP-binding</keyword>
<dbReference type="CDD" id="cd00157">
    <property type="entry name" value="Rho"/>
    <property type="match status" value="1"/>
</dbReference>
<dbReference type="GO" id="GO:0003924">
    <property type="term" value="F:GTPase activity"/>
    <property type="evidence" value="ECO:0007669"/>
    <property type="project" value="InterPro"/>
</dbReference>
<dbReference type="GO" id="GO:0005525">
    <property type="term" value="F:GTP binding"/>
    <property type="evidence" value="ECO:0007669"/>
    <property type="project" value="UniProtKB-KW"/>
</dbReference>
<dbReference type="EMBL" id="GIBP01007220">
    <property type="protein sequence ID" value="NDV36189.1"/>
    <property type="molecule type" value="Transcribed_RNA"/>
</dbReference>
<name>A0A6B2LGJ1_9EUKA</name>
<dbReference type="SMART" id="SM00173">
    <property type="entry name" value="RAS"/>
    <property type="match status" value="1"/>
</dbReference>
<dbReference type="InterPro" id="IPR005225">
    <property type="entry name" value="Small_GTP-bd"/>
</dbReference>
<protein>
    <submittedName>
        <fullName evidence="4">Uncharacterized protein</fullName>
    </submittedName>
</protein>
<evidence type="ECO:0000313" key="4">
    <source>
        <dbReference type="EMBL" id="NDV36189.1"/>
    </source>
</evidence>
<proteinExistence type="inferred from homology"/>
<evidence type="ECO:0000256" key="1">
    <source>
        <dbReference type="ARBA" id="ARBA00010142"/>
    </source>
</evidence>
<keyword evidence="2" id="KW-0547">Nucleotide-binding</keyword>
<dbReference type="Pfam" id="PF00071">
    <property type="entry name" value="Ras"/>
    <property type="match status" value="1"/>
</dbReference>
<sequence>MISYVNNSFPTGYVPTVYDNYSANITVNDTPIYLSLWDTAGSDDYDALRPLSYPGTDVFLVLFSVTDPKSFDSVRDKWIPEILQNCPGVPYLLVATKCDLRDDLGTISKMKEAGQAVITYEQGMSMATEVGAVRYLECSSLSRAGLKAVFDELAQVFLSPKDPPKKEKEAPLSENQRTFNARKALLDELLADGTISNDVHSQYILKLRNTFGIY</sequence>
<dbReference type="PROSITE" id="PS51421">
    <property type="entry name" value="RAS"/>
    <property type="match status" value="1"/>
</dbReference>
<dbReference type="SUPFAM" id="SSF52540">
    <property type="entry name" value="P-loop containing nucleoside triphosphate hydrolases"/>
    <property type="match status" value="1"/>
</dbReference>
<accession>A0A6B2LGJ1</accession>
<dbReference type="PANTHER" id="PTHR24072">
    <property type="entry name" value="RHO FAMILY GTPASE"/>
    <property type="match status" value="1"/>
</dbReference>
<dbReference type="PROSITE" id="PS51420">
    <property type="entry name" value="RHO"/>
    <property type="match status" value="1"/>
</dbReference>
<comment type="similarity">
    <text evidence="1">Belongs to the small GTPase superfamily. Rho family.</text>
</comment>
<dbReference type="PRINTS" id="PR00449">
    <property type="entry name" value="RASTRNSFRMNG"/>
</dbReference>
<evidence type="ECO:0000256" key="2">
    <source>
        <dbReference type="ARBA" id="ARBA00022741"/>
    </source>
</evidence>
<dbReference type="PROSITE" id="PS51419">
    <property type="entry name" value="RAB"/>
    <property type="match status" value="1"/>
</dbReference>
<dbReference type="SMART" id="SM00174">
    <property type="entry name" value="RHO"/>
    <property type="match status" value="1"/>
</dbReference>
<dbReference type="FunFam" id="3.40.50.300:FF:001179">
    <property type="entry name" value="Rho family GTPase"/>
    <property type="match status" value="1"/>
</dbReference>
<dbReference type="NCBIfam" id="TIGR00231">
    <property type="entry name" value="small_GTP"/>
    <property type="match status" value="1"/>
</dbReference>
<dbReference type="InterPro" id="IPR027417">
    <property type="entry name" value="P-loop_NTPase"/>
</dbReference>
<dbReference type="Gene3D" id="3.40.50.300">
    <property type="entry name" value="P-loop containing nucleotide triphosphate hydrolases"/>
    <property type="match status" value="1"/>
</dbReference>
<dbReference type="SMART" id="SM00175">
    <property type="entry name" value="RAB"/>
    <property type="match status" value="1"/>
</dbReference>